<reference evidence="1" key="1">
    <citation type="submission" date="2015-04" db="EMBL/GenBank/DDBJ databases">
        <authorList>
            <person name="Syromyatnikov M.Y."/>
            <person name="Popov V.N."/>
        </authorList>
    </citation>
    <scope>NUCLEOTIDE SEQUENCE</scope>
    <source>
        <strain evidence="1">MO-1</strain>
    </source>
</reference>
<dbReference type="InterPro" id="IPR011664">
    <property type="entry name" value="Abi_system_AbiD/AbiF-like"/>
</dbReference>
<name>A0A1S7LIT6_MAGMO</name>
<dbReference type="Pfam" id="PF07751">
    <property type="entry name" value="Abi_2"/>
    <property type="match status" value="1"/>
</dbReference>
<gene>
    <name evidence="1" type="ORF">MAGMO_2720</name>
</gene>
<evidence type="ECO:0000313" key="1">
    <source>
        <dbReference type="EMBL" id="CRH06872.1"/>
    </source>
</evidence>
<sequence>MSELVKYDKPYKNSVELCGKLINQGLTIQDPDKAANLIERASYYRFKAYLFPFLNASKQFNDQANFDDAYSLYAFDEELRLMLFRHIQRIEIGVRSLFDQTMTASTENPFWYLDASLFDLKDGNHATTVNAIRDMFRKSKEPFAEHYRQKYYNAFCPFYRDLPPGWVAIELMTFGDLYSLLKSVTEQTKHQHKLHAFSQKILNAQRDGRFRGNYQTFLNWMKIIRDVRNCCCHHTRLFNRNLGSPSAIKKVLSQDISLVQTSGSSGRRQEDQVNRLYTALAAMQQILTGLGYDKIGLKLDDLFTQHPIVVRFHPSMGFPAQWKDEPLFF</sequence>
<organism evidence="1">
    <name type="scientific">Magnetococcus massalia (strain MO-1)</name>
    <dbReference type="NCBI Taxonomy" id="451514"/>
    <lineage>
        <taxon>Bacteria</taxon>
        <taxon>Pseudomonadati</taxon>
        <taxon>Pseudomonadota</taxon>
        <taxon>Magnetococcia</taxon>
        <taxon>Magnetococcales</taxon>
        <taxon>Magnetococcaceae</taxon>
        <taxon>Magnetococcus</taxon>
    </lineage>
</organism>
<dbReference type="EMBL" id="LO017727">
    <property type="protein sequence ID" value="CRH06872.1"/>
    <property type="molecule type" value="Genomic_DNA"/>
</dbReference>
<proteinExistence type="predicted"/>
<accession>A0A1S7LIT6</accession>
<protein>
    <submittedName>
        <fullName evidence="1">Putative abortive infection bacteriophage resistance related protein</fullName>
    </submittedName>
</protein>
<dbReference type="AlphaFoldDB" id="A0A1S7LIT6"/>